<protein>
    <recommendedName>
        <fullName evidence="5">Diacylglycerol O-acyltransferase</fullName>
    </recommendedName>
</protein>
<evidence type="ECO:0000313" key="3">
    <source>
        <dbReference type="Proteomes" id="UP000077671"/>
    </source>
</evidence>
<sequence length="670" mass="72977">MLFKRSKRSTADLKATSETPLPEISQTVASLRRPCGWYERLFVSTSHTGEPLYATYVGRIEKSHSEVHAATHKRVDELIERVAMLSAKVTDTRSRQPHFEVPDQRRTADDVIFTQSLISGSRDEIREEIHDRAVQHATDTFSLDEGRLWSVGLWTPVTVADGEQQQQNYTYLSMTILHLATDGLGGRFLFEALISPAMPEHITFLPGLPPTLEQTIGYKLEAKMMRQIAWVVFSYLFPKPIRHRMTWAPHWPLKVEKHPSTQQTARKIFLLEGSIVPKLKGIAKANGLGTVNPVLSIGALAALFSVTAPPDAVDSNKRLPFHLALETPIALREPEKLKHSSCAGNFSGAHLHQAQLRRTTPFWAHAREYSDSMKGTDTNQAVQFLALSKLIPDPANYKPTEEAPTPWDAYVRNEMKKAQPFRSSLDLVNLGAMHGPKNGRVSEISISGTIDQTYSAFMLACGGFISHDADIPSQMSVTLAWRRGCLPEDQVTGFVSNFKKMLSLIVAGRIGESTTFGQVAEMLEDVGLEEWCAPDFEAAKALAKGATPAENKAMADAVGVDADAVLAPAPGIASVNAAPIVMPSTATGIEVLREDESPSSGGSSRSASQADVSSLTSSSSSMFPLAAAGALVYDSNKGSKKMVLSEKAELDVGGRQQAFVPVLSNVTPGY</sequence>
<dbReference type="PANTHER" id="PTHR28037">
    <property type="entry name" value="ALCOHOL O-ACETYLTRANSFERASE 1-RELATED"/>
    <property type="match status" value="1"/>
</dbReference>
<dbReference type="Proteomes" id="UP000077671">
    <property type="component" value="Unassembled WGS sequence"/>
</dbReference>
<dbReference type="InterPro" id="IPR052058">
    <property type="entry name" value="Alcohol_O-acetyltransferase"/>
</dbReference>
<dbReference type="InterPro" id="IPR023213">
    <property type="entry name" value="CAT-like_dom_sf"/>
</dbReference>
<evidence type="ECO:0008006" key="5">
    <source>
        <dbReference type="Google" id="ProtNLM"/>
    </source>
</evidence>
<organism evidence="2 3">
    <name type="scientific">Tilletia caries</name>
    <name type="common">wheat bunt fungus</name>
    <dbReference type="NCBI Taxonomy" id="13290"/>
    <lineage>
        <taxon>Eukaryota</taxon>
        <taxon>Fungi</taxon>
        <taxon>Dikarya</taxon>
        <taxon>Basidiomycota</taxon>
        <taxon>Ustilaginomycotina</taxon>
        <taxon>Exobasidiomycetes</taxon>
        <taxon>Tilletiales</taxon>
        <taxon>Tilletiaceae</taxon>
        <taxon>Tilletia</taxon>
    </lineage>
</organism>
<reference evidence="1" key="3">
    <citation type="submission" date="2020-10" db="EMBL/GenBank/DDBJ databases">
        <authorList>
            <person name="Sedaghatjoo S."/>
        </authorList>
    </citation>
    <scope>NUCLEOTIDE SEQUENCE</scope>
    <source>
        <strain evidence="1">AZH3</strain>
    </source>
</reference>
<comment type="caution">
    <text evidence="2">The sequence shown here is derived from an EMBL/GenBank/DDBJ whole genome shotgun (WGS) entry which is preliminary data.</text>
</comment>
<reference evidence="2" key="2">
    <citation type="journal article" date="2019" name="IMA Fungus">
        <title>Genome sequencing and comparison of five Tilletia species to identify candidate genes for the detection of regulated species infecting wheat.</title>
        <authorList>
            <person name="Nguyen H.D.T."/>
            <person name="Sultana T."/>
            <person name="Kesanakurti P."/>
            <person name="Hambleton S."/>
        </authorList>
    </citation>
    <scope>NUCLEOTIDE SEQUENCE</scope>
    <source>
        <strain evidence="2">DAOMC 238032</strain>
    </source>
</reference>
<evidence type="ECO:0000313" key="1">
    <source>
        <dbReference type="EMBL" id="CAD6923195.1"/>
    </source>
</evidence>
<dbReference type="EMBL" id="LWDD02002187">
    <property type="protein sequence ID" value="KAE8242427.1"/>
    <property type="molecule type" value="Genomic_DNA"/>
</dbReference>
<name>A0A177UB35_9BASI</name>
<proteinExistence type="predicted"/>
<dbReference type="Gene3D" id="3.30.559.10">
    <property type="entry name" value="Chloramphenicol acetyltransferase-like domain"/>
    <property type="match status" value="1"/>
</dbReference>
<dbReference type="PANTHER" id="PTHR28037:SF1">
    <property type="entry name" value="ALCOHOL O-ACETYLTRANSFERASE 1-RELATED"/>
    <property type="match status" value="1"/>
</dbReference>
<evidence type="ECO:0000313" key="2">
    <source>
        <dbReference type="EMBL" id="KAE8242427.1"/>
    </source>
</evidence>
<dbReference type="Proteomes" id="UP000836402">
    <property type="component" value="Unassembled WGS sequence"/>
</dbReference>
<accession>A0A177UB35</accession>
<dbReference type="AlphaFoldDB" id="A0A177UB35"/>
<evidence type="ECO:0000313" key="4">
    <source>
        <dbReference type="Proteomes" id="UP000836402"/>
    </source>
</evidence>
<gene>
    <name evidence="2" type="ORF">A4X03_0g8037</name>
    <name evidence="1" type="ORF">JKIAZH3_G6200</name>
</gene>
<reference evidence="2" key="1">
    <citation type="submission" date="2016-04" db="EMBL/GenBank/DDBJ databases">
        <authorList>
            <person name="Nguyen H.D."/>
            <person name="Kesanakurti P."/>
            <person name="Cullis J."/>
            <person name="Levesque C.A."/>
            <person name="Hambleton S."/>
        </authorList>
    </citation>
    <scope>NUCLEOTIDE SEQUENCE</scope>
    <source>
        <strain evidence="2">DAOMC 238032</strain>
    </source>
</reference>
<keyword evidence="4" id="KW-1185">Reference proteome</keyword>
<dbReference type="EMBL" id="CAJHJG010002784">
    <property type="protein sequence ID" value="CAD6923195.1"/>
    <property type="molecule type" value="Genomic_DNA"/>
</dbReference>